<organism evidence="19 20">
    <name type="scientific">Pipistrellus nathusii</name>
    <name type="common">Nathusius' pipistrelle</name>
    <dbReference type="NCBI Taxonomy" id="59473"/>
    <lineage>
        <taxon>Eukaryota</taxon>
        <taxon>Metazoa</taxon>
        <taxon>Chordata</taxon>
        <taxon>Craniata</taxon>
        <taxon>Vertebrata</taxon>
        <taxon>Euteleostomi</taxon>
        <taxon>Mammalia</taxon>
        <taxon>Eutheria</taxon>
        <taxon>Laurasiatheria</taxon>
        <taxon>Chiroptera</taxon>
        <taxon>Yangochiroptera</taxon>
        <taxon>Vespertilionidae</taxon>
        <taxon>Pipistrellus</taxon>
    </lineage>
</organism>
<dbReference type="PROSITE" id="PS51015">
    <property type="entry name" value="YDG"/>
    <property type="match status" value="1"/>
</dbReference>
<dbReference type="InterPro" id="IPR015947">
    <property type="entry name" value="PUA-like_sf"/>
</dbReference>
<evidence type="ECO:0000256" key="8">
    <source>
        <dbReference type="ARBA" id="ARBA00023125"/>
    </source>
</evidence>
<comment type="domain">
    <text evidence="13">The tudor-like regions specifically recognize and bind histone H3 unmethylated at 'Arg-2' (H3R2me0), while the PHD-type zinc finger specifically recognizes and binds histone H3 trimethylated at 'Lys-9' (H3K9me3).</text>
</comment>
<dbReference type="InterPro" id="IPR047467">
    <property type="entry name" value="PHD_UHRF2"/>
</dbReference>
<comment type="domain">
    <text evidence="13">The YDG domain mediates the interaction with histone H3.</text>
</comment>
<keyword evidence="4 13" id="KW-0479">Metal-binding</keyword>
<keyword evidence="10" id="KW-0131">Cell cycle</keyword>
<evidence type="ECO:0000256" key="6">
    <source>
        <dbReference type="ARBA" id="ARBA00022786"/>
    </source>
</evidence>
<evidence type="ECO:0000256" key="5">
    <source>
        <dbReference type="ARBA" id="ARBA00022771"/>
    </source>
</evidence>
<dbReference type="Gene3D" id="2.30.280.10">
    <property type="entry name" value="SRA-YDG"/>
    <property type="match status" value="1"/>
</dbReference>
<dbReference type="InterPro" id="IPR047468">
    <property type="entry name" value="Ubl_UHRF2"/>
</dbReference>
<dbReference type="CDD" id="cd16770">
    <property type="entry name" value="RING-HC_UHRF2"/>
    <property type="match status" value="1"/>
</dbReference>
<evidence type="ECO:0000256" key="11">
    <source>
        <dbReference type="PROSITE-ProRule" id="PRU00175"/>
    </source>
</evidence>
<feature type="compositionally biased region" description="Polar residues" evidence="14">
    <location>
        <begin position="189"/>
        <end position="201"/>
    </location>
</feature>
<sequence>MWIQVRTIDGSQTRTIEDVSRKATIEELRERVWALFDVRPECQRLFFRGKQLEDGYTLFDYDVGLNDIIQLLARPDSDLPSTSKQSDMQAKPCSDNPPKVKKASRVRSSSQLPTSARDLLIEPDIGIYKVNELVDVRDVTFGSWFEARIHSVTRASDEHSRGKTPLKNGSSYKRTNGNVNHNSKESTNKLDNVPSTSNSDSVAADEDVVYHIEYDEYPESGIVKVNLKDLRPRARTILKWNELNIGDVVMVNYNAEIPSNRGHWFDAEITELKTISRTKKELRATVFLGGSEGKLNDCQIKFVNEIYKIEKPGAHPLSLADGKFLRRNEPECNFCRGDPDKNCRDCSCRECGEKRDPSMQLLCDECNLAYHIYCLNPPLDKVPEEEWYCPSCKTDSSEVVKAGEKLKMSKKKAKMPSASTESRRDWGRGMACVGRTKECTIVPSNHYGPIPGVPVGSTWRFRVQVSEAGVHRPHVGGIHGRSNDGAYSLVLAGGFADEVDRGDEFTYTGSGGKNLAGNKRIGSPSADQTLTNMNRALALNCDAPLDDKVGAESRNWRAGKPVRVIRSFKGRKISKYAPEEGNRYDGIYKVVKYWPEKSTSHGFLVWRYLLRRDDDEPAPWTSEGIERSRRLCLRLQYPVGYPSDKEGKKTKGQSKKAGETSKRPVPDDDACASASKVYKADSAEAVEAFKLTPEQQHLIREDHQNQKLWDEVLAHLVEGPNFLKKLEQSFMCVCCQELVYQPVTTDCLHNVCKDCLQRSFKAQVFSCPACRHDLGQNYIMIPNESLQTLLDLFFPGYSKGR</sequence>
<dbReference type="Pfam" id="PF12148">
    <property type="entry name" value="TTD"/>
    <property type="match status" value="1"/>
</dbReference>
<dbReference type="PROSITE" id="PS00518">
    <property type="entry name" value="ZF_RING_1"/>
    <property type="match status" value="1"/>
</dbReference>
<keyword evidence="20" id="KW-1185">Reference proteome</keyword>
<dbReference type="Pfam" id="PF00628">
    <property type="entry name" value="PHD"/>
    <property type="match status" value="1"/>
</dbReference>
<feature type="compositionally biased region" description="Polar residues" evidence="14">
    <location>
        <begin position="167"/>
        <end position="181"/>
    </location>
</feature>
<evidence type="ECO:0000259" key="17">
    <source>
        <dbReference type="PROSITE" id="PS50089"/>
    </source>
</evidence>
<dbReference type="Gene3D" id="2.30.30.140">
    <property type="match status" value="1"/>
</dbReference>
<feature type="region of interest" description="Disordered" evidence="14">
    <location>
        <begin position="154"/>
        <end position="201"/>
    </location>
</feature>
<evidence type="ECO:0000256" key="4">
    <source>
        <dbReference type="ARBA" id="ARBA00022723"/>
    </source>
</evidence>
<dbReference type="InterPro" id="IPR000626">
    <property type="entry name" value="Ubiquitin-like_dom"/>
</dbReference>
<dbReference type="Pfam" id="PF02182">
    <property type="entry name" value="SAD_SRA"/>
    <property type="match status" value="1"/>
</dbReference>
<dbReference type="Gene3D" id="3.10.20.90">
    <property type="entry name" value="Phosphatidylinositol 3-kinase Catalytic Subunit, Chain A, domain 1"/>
    <property type="match status" value="1"/>
</dbReference>
<protein>
    <recommendedName>
        <fullName evidence="13">E3 ubiquitin-protein ligase UHRF</fullName>
        <ecNumber evidence="13">2.3.2.27</ecNumber>
    </recommendedName>
    <alternativeName>
        <fullName evidence="13">RING-type E3 ubiquitin transferase UHRF</fullName>
    </alternativeName>
    <alternativeName>
        <fullName evidence="13">Ubiquitin-like PHD and RING finger domain-containing protein</fullName>
    </alternativeName>
    <alternativeName>
        <fullName evidence="13">Ubiquitin-like-containing PHD and RING finger domains protein</fullName>
    </alternativeName>
</protein>
<dbReference type="CDD" id="cd15617">
    <property type="entry name" value="PHD_UHRF2"/>
    <property type="match status" value="1"/>
</dbReference>
<dbReference type="InterPro" id="IPR017907">
    <property type="entry name" value="Znf_RING_CS"/>
</dbReference>
<evidence type="ECO:0000256" key="10">
    <source>
        <dbReference type="ARBA" id="ARBA00023306"/>
    </source>
</evidence>
<dbReference type="InterPro" id="IPR045134">
    <property type="entry name" value="UHRF1/2-like"/>
</dbReference>
<dbReference type="EC" id="2.3.2.27" evidence="13"/>
<keyword evidence="8 13" id="KW-0238">DNA-binding</keyword>
<dbReference type="SUPFAM" id="SSF88697">
    <property type="entry name" value="PUA domain-like"/>
    <property type="match status" value="1"/>
</dbReference>
<dbReference type="Gene3D" id="2.30.30.1150">
    <property type="match status" value="1"/>
</dbReference>
<evidence type="ECO:0000259" key="16">
    <source>
        <dbReference type="PROSITE" id="PS50053"/>
    </source>
</evidence>
<evidence type="ECO:0000256" key="1">
    <source>
        <dbReference type="ARBA" id="ARBA00000900"/>
    </source>
</evidence>
<dbReference type="Proteomes" id="UP001314169">
    <property type="component" value="Chromosome 10"/>
</dbReference>
<keyword evidence="7 13" id="KW-0862">Zinc</keyword>
<dbReference type="InterPro" id="IPR021991">
    <property type="entry name" value="TTD_dom"/>
</dbReference>
<keyword evidence="6 13" id="KW-0833">Ubl conjugation pathway</keyword>
<dbReference type="InterPro" id="IPR011011">
    <property type="entry name" value="Znf_FYVE_PHD"/>
</dbReference>
<dbReference type="PROSITE" id="PS50053">
    <property type="entry name" value="UBIQUITIN_2"/>
    <property type="match status" value="1"/>
</dbReference>
<dbReference type="InterPro" id="IPR029071">
    <property type="entry name" value="Ubiquitin-like_domsf"/>
</dbReference>
<feature type="domain" description="RING-type" evidence="17">
    <location>
        <begin position="732"/>
        <end position="771"/>
    </location>
</feature>
<dbReference type="SUPFAM" id="SSF57850">
    <property type="entry name" value="RING/U-box"/>
    <property type="match status" value="1"/>
</dbReference>
<dbReference type="InterPro" id="IPR013083">
    <property type="entry name" value="Znf_RING/FYVE/PHD"/>
</dbReference>
<feature type="domain" description="YDG" evidence="18">
    <location>
        <begin position="448"/>
        <end position="612"/>
    </location>
</feature>
<accession>A0ABN9Z6N8</accession>
<dbReference type="Gene3D" id="3.30.40.10">
    <property type="entry name" value="Zinc/RING finger domain, C3HC4 (zinc finger)"/>
    <property type="match status" value="1"/>
</dbReference>
<evidence type="ECO:0000256" key="12">
    <source>
        <dbReference type="PROSITE-ProRule" id="PRU00358"/>
    </source>
</evidence>
<evidence type="ECO:0000256" key="2">
    <source>
        <dbReference type="ARBA" id="ARBA00004906"/>
    </source>
</evidence>
<proteinExistence type="predicted"/>
<dbReference type="SUPFAM" id="SSF54236">
    <property type="entry name" value="Ubiquitin-like"/>
    <property type="match status" value="1"/>
</dbReference>
<dbReference type="PANTHER" id="PTHR14140">
    <property type="entry name" value="E3 UBIQUITIN-PROTEIN LIGASE UHRF-RELATED"/>
    <property type="match status" value="1"/>
</dbReference>
<feature type="region of interest" description="Disordered" evidence="14">
    <location>
        <begin position="642"/>
        <end position="670"/>
    </location>
</feature>
<dbReference type="SMART" id="SM00184">
    <property type="entry name" value="RING"/>
    <property type="match status" value="1"/>
</dbReference>
<dbReference type="SMART" id="SM00249">
    <property type="entry name" value="PHD"/>
    <property type="match status" value="1"/>
</dbReference>
<evidence type="ECO:0000259" key="18">
    <source>
        <dbReference type="PROSITE" id="PS51015"/>
    </source>
</evidence>
<keyword evidence="5 11" id="KW-0863">Zinc-finger</keyword>
<evidence type="ECO:0000256" key="14">
    <source>
        <dbReference type="SAM" id="MobiDB-lite"/>
    </source>
</evidence>
<comment type="function">
    <text evidence="13">Multi domain E3 ubiquitin ligase that also plays a role in DNA methylation and histone modifications.</text>
</comment>
<dbReference type="PANTHER" id="PTHR14140:SF3">
    <property type="entry name" value="E3 UBIQUITIN-PROTEIN LIGASE UHRF2"/>
    <property type="match status" value="1"/>
</dbReference>
<dbReference type="SUPFAM" id="SSF57903">
    <property type="entry name" value="FYVE/PHD zinc finger"/>
    <property type="match status" value="1"/>
</dbReference>
<keyword evidence="9 12" id="KW-0539">Nucleus</keyword>
<dbReference type="InterPro" id="IPR036987">
    <property type="entry name" value="SRA-YDG_sf"/>
</dbReference>
<dbReference type="InterPro" id="IPR001965">
    <property type="entry name" value="Znf_PHD"/>
</dbReference>
<evidence type="ECO:0000256" key="7">
    <source>
        <dbReference type="ARBA" id="ARBA00022833"/>
    </source>
</evidence>
<dbReference type="CDD" id="cd17123">
    <property type="entry name" value="Ubl_UHRF2"/>
    <property type="match status" value="1"/>
</dbReference>
<reference evidence="19" key="1">
    <citation type="submission" date="2023-12" db="EMBL/GenBank/DDBJ databases">
        <authorList>
            <person name="Brown T."/>
        </authorList>
    </citation>
    <scope>NUCLEOTIDE SEQUENCE</scope>
</reference>
<feature type="domain" description="Ubiquitin-like" evidence="16">
    <location>
        <begin position="1"/>
        <end position="78"/>
    </location>
</feature>
<name>A0ABN9Z6N8_PIPNA</name>
<feature type="domain" description="PHD-type" evidence="15">
    <location>
        <begin position="345"/>
        <end position="395"/>
    </location>
</feature>
<evidence type="ECO:0000256" key="13">
    <source>
        <dbReference type="RuleBase" id="RU369101"/>
    </source>
</evidence>
<dbReference type="InterPro" id="IPR003105">
    <property type="entry name" value="SRA_YDG"/>
</dbReference>
<dbReference type="PROSITE" id="PS50089">
    <property type="entry name" value="ZF_RING_2"/>
    <property type="match status" value="1"/>
</dbReference>
<dbReference type="InterPro" id="IPR019787">
    <property type="entry name" value="Znf_PHD-finger"/>
</dbReference>
<feature type="compositionally biased region" description="Polar residues" evidence="14">
    <location>
        <begin position="79"/>
        <end position="88"/>
    </location>
</feature>
<evidence type="ECO:0000259" key="15">
    <source>
        <dbReference type="PROSITE" id="PS50016"/>
    </source>
</evidence>
<evidence type="ECO:0000256" key="9">
    <source>
        <dbReference type="ARBA" id="ARBA00023242"/>
    </source>
</evidence>
<dbReference type="SMART" id="SM00213">
    <property type="entry name" value="UBQ"/>
    <property type="match status" value="1"/>
</dbReference>
<feature type="region of interest" description="Disordered" evidence="14">
    <location>
        <begin position="76"/>
        <end position="112"/>
    </location>
</feature>
<dbReference type="PROSITE" id="PS50016">
    <property type="entry name" value="ZF_PHD_2"/>
    <property type="match status" value="1"/>
</dbReference>
<evidence type="ECO:0000256" key="3">
    <source>
        <dbReference type="ARBA" id="ARBA00022679"/>
    </source>
</evidence>
<dbReference type="InterPro" id="IPR001841">
    <property type="entry name" value="Znf_RING"/>
</dbReference>
<feature type="compositionally biased region" description="Basic and acidic residues" evidence="14">
    <location>
        <begin position="656"/>
        <end position="666"/>
    </location>
</feature>
<dbReference type="SMART" id="SM00466">
    <property type="entry name" value="SRA"/>
    <property type="match status" value="1"/>
</dbReference>
<comment type="catalytic activity">
    <reaction evidence="1 13">
        <text>S-ubiquitinyl-[E2 ubiquitin-conjugating enzyme]-L-cysteine + [acceptor protein]-L-lysine = [E2 ubiquitin-conjugating enzyme]-L-cysteine + N(6)-ubiquitinyl-[acceptor protein]-L-lysine.</text>
        <dbReference type="EC" id="2.3.2.27"/>
    </reaction>
</comment>
<comment type="pathway">
    <text evidence="2 13">Protein modification; protein ubiquitination.</text>
</comment>
<comment type="subcellular location">
    <subcellularLocation>
        <location evidence="12 13">Nucleus</location>
    </subcellularLocation>
</comment>
<gene>
    <name evidence="19" type="ORF">MPIPNATIZW_LOCUS2320</name>
</gene>
<dbReference type="EMBL" id="OY882867">
    <property type="protein sequence ID" value="CAK6434014.1"/>
    <property type="molecule type" value="Genomic_DNA"/>
</dbReference>
<evidence type="ECO:0000313" key="19">
    <source>
        <dbReference type="EMBL" id="CAK6434014.1"/>
    </source>
</evidence>
<dbReference type="InterPro" id="IPR047466">
    <property type="entry name" value="RING-HC_UHRF2"/>
</dbReference>
<dbReference type="Pfam" id="PF00240">
    <property type="entry name" value="ubiquitin"/>
    <property type="match status" value="1"/>
</dbReference>
<evidence type="ECO:0000313" key="20">
    <source>
        <dbReference type="Proteomes" id="UP001314169"/>
    </source>
</evidence>
<keyword evidence="3 13" id="KW-0808">Transferase</keyword>